<dbReference type="EMBL" id="CP033459">
    <property type="protein sequence ID" value="QFQ13816.1"/>
    <property type="molecule type" value="Genomic_DNA"/>
</dbReference>
<keyword evidence="3" id="KW-1185">Reference proteome</keyword>
<protein>
    <submittedName>
        <fullName evidence="2">Mechanosensitive ion channel protein MscS</fullName>
    </submittedName>
</protein>
<gene>
    <name evidence="2" type="ORF">C7Y71_011780</name>
</gene>
<feature type="transmembrane region" description="Helical" evidence="1">
    <location>
        <begin position="38"/>
        <end position="58"/>
    </location>
</feature>
<evidence type="ECO:0000256" key="1">
    <source>
        <dbReference type="SAM" id="Phobius"/>
    </source>
</evidence>
<feature type="transmembrane region" description="Helical" evidence="1">
    <location>
        <begin position="64"/>
        <end position="85"/>
    </location>
</feature>
<dbReference type="OrthoDB" id="1086632at2"/>
<sequence>MKTEGQKPEDAAAEAFLEKERKRLYENKTDDNHLFLRNILNSIFIILAILAMIGVLVFKSESFWLTISYAVGIVAVLVKMVEVMLRMPGIKKQEPRYKSRLRTKR</sequence>
<keyword evidence="1" id="KW-1133">Transmembrane helix</keyword>
<reference evidence="2 3" key="1">
    <citation type="submission" date="2018-11" db="EMBL/GenBank/DDBJ databases">
        <authorList>
            <person name="Na S.W."/>
            <person name="Baik M."/>
        </authorList>
    </citation>
    <scope>NUCLEOTIDE SEQUENCE [LARGE SCALE GENOMIC DNA]</scope>
    <source>
        <strain evidence="2 3">E39</strain>
    </source>
</reference>
<name>A0A5P8EA00_9BACT</name>
<evidence type="ECO:0000313" key="2">
    <source>
        <dbReference type="EMBL" id="QFQ13816.1"/>
    </source>
</evidence>
<proteinExistence type="predicted"/>
<keyword evidence="1" id="KW-0812">Transmembrane</keyword>
<organism evidence="2 3">
    <name type="scientific">Pseudoprevotella muciniphila</name>
    <dbReference type="NCBI Taxonomy" id="2133944"/>
    <lineage>
        <taxon>Bacteria</taxon>
        <taxon>Pseudomonadati</taxon>
        <taxon>Bacteroidota</taxon>
        <taxon>Bacteroidia</taxon>
        <taxon>Bacteroidales</taxon>
        <taxon>Prevotellaceae</taxon>
        <taxon>Pseudoprevotella</taxon>
    </lineage>
</organism>
<evidence type="ECO:0000313" key="3">
    <source>
        <dbReference type="Proteomes" id="UP000249375"/>
    </source>
</evidence>
<accession>A0A5P8EA00</accession>
<keyword evidence="1" id="KW-0472">Membrane</keyword>
<dbReference type="AlphaFoldDB" id="A0A5P8EA00"/>
<dbReference type="KEGG" id="alq:C7Y71_011780"/>
<dbReference type="Proteomes" id="UP000249375">
    <property type="component" value="Chromosome"/>
</dbReference>